<dbReference type="AlphaFoldDB" id="A0A1V9DBX2"/>
<protein>
    <recommendedName>
        <fullName evidence="4">Fumarase D</fullName>
    </recommendedName>
</protein>
<dbReference type="EMBL" id="MWUE01000027">
    <property type="protein sequence ID" value="OQP31381.1"/>
    <property type="molecule type" value="Genomic_DNA"/>
</dbReference>
<gene>
    <name evidence="2" type="ORF">B2J69_18355</name>
</gene>
<evidence type="ECO:0000313" key="2">
    <source>
        <dbReference type="EMBL" id="OQP31381.1"/>
    </source>
</evidence>
<dbReference type="Proteomes" id="UP000192769">
    <property type="component" value="Unassembled WGS sequence"/>
</dbReference>
<feature type="region of interest" description="Disordered" evidence="1">
    <location>
        <begin position="66"/>
        <end position="89"/>
    </location>
</feature>
<dbReference type="OrthoDB" id="6539751at2"/>
<keyword evidence="3" id="KW-1185">Reference proteome</keyword>
<comment type="caution">
    <text evidence="2">The sequence shown here is derived from an EMBL/GenBank/DDBJ whole genome shotgun (WGS) entry which is preliminary data.</text>
</comment>
<proteinExistence type="predicted"/>
<evidence type="ECO:0000256" key="1">
    <source>
        <dbReference type="SAM" id="MobiDB-lite"/>
    </source>
</evidence>
<dbReference type="RefSeq" id="WP_081141071.1">
    <property type="nucleotide sequence ID" value="NZ_MWUE01000027.1"/>
</dbReference>
<name>A0A1V9DBX2_9GAMM</name>
<accession>A0A1V9DBX2</accession>
<organism evidence="2 3">
    <name type="scientific">Pantoea latae</name>
    <dbReference type="NCBI Taxonomy" id="1964541"/>
    <lineage>
        <taxon>Bacteria</taxon>
        <taxon>Pseudomonadati</taxon>
        <taxon>Pseudomonadota</taxon>
        <taxon>Gammaproteobacteria</taxon>
        <taxon>Enterobacterales</taxon>
        <taxon>Erwiniaceae</taxon>
        <taxon>Pantoea</taxon>
    </lineage>
</organism>
<evidence type="ECO:0008006" key="4">
    <source>
        <dbReference type="Google" id="ProtNLM"/>
    </source>
</evidence>
<reference evidence="2 3" key="1">
    <citation type="submission" date="2017-02" db="EMBL/GenBank/DDBJ databases">
        <title>Whole genome shotgun sequence of Pantoea agglomerans strain AS1 isolated from a cycad, Zamia floridana in Central Florida, USA.</title>
        <authorList>
            <person name="Lata P."/>
            <person name="Govindarajan S."/>
            <person name="Qi F."/>
            <person name="Li J.-L."/>
            <person name="Maurya S.K."/>
            <person name="Sahoo M.K."/>
        </authorList>
    </citation>
    <scope>NUCLEOTIDE SEQUENCE [LARGE SCALE GENOMIC DNA]</scope>
    <source>
        <strain evidence="2 3">AS1</strain>
    </source>
</reference>
<evidence type="ECO:0000313" key="3">
    <source>
        <dbReference type="Proteomes" id="UP000192769"/>
    </source>
</evidence>
<sequence>MHRSKIERLTDYVIGEAVAALLEQNAAISGASLAARLKTMAVMETDSDRKQALTLALAEIREEFPSARGVADAPPRSLSAQASAGAKKH</sequence>